<reference evidence="4" key="2">
    <citation type="submission" date="2016-12" db="EMBL/GenBank/DDBJ databases">
        <title>Whole genome sequencing of Sphingomonas sp. ABOJV.</title>
        <authorList>
            <person name="Conlan S."/>
            <person name="Thomas P.J."/>
            <person name="Mullikin J."/>
            <person name="Palmore T.N."/>
            <person name="Frank K.M."/>
            <person name="Segre J.A."/>
        </authorList>
    </citation>
    <scope>NUCLEOTIDE SEQUENCE [LARGE SCALE GENOMIC DNA]</scope>
    <source>
        <strain evidence="4">ABOJV</strain>
    </source>
</reference>
<proteinExistence type="predicted"/>
<reference evidence="5 6" key="3">
    <citation type="submission" date="2018-07" db="EMBL/GenBank/DDBJ databases">
        <title>Genomic and Epidemiologic Investigation of an Indolent Hospital Outbreak.</title>
        <authorList>
            <person name="Johnson R.C."/>
            <person name="Deming C."/>
            <person name="Conlan S."/>
            <person name="Zellmer C.J."/>
            <person name="Michelin A.V."/>
            <person name="Lee-Lin S."/>
            <person name="Thomas P.J."/>
            <person name="Park M."/>
            <person name="Weingarten R.A."/>
            <person name="Less J."/>
            <person name="Dekker J.P."/>
            <person name="Frank K.M."/>
            <person name="Musser K.A."/>
            <person name="Mcquiston J.R."/>
            <person name="Henderson D.K."/>
            <person name="Lau A.F."/>
            <person name="Palmore T.N."/>
            <person name="Segre J.A."/>
        </authorList>
    </citation>
    <scope>NUCLEOTIDE SEQUENCE [LARGE SCALE GENOMIC DNA]</scope>
    <source>
        <strain evidence="3 6">SK-CDC1_0717</strain>
        <strain evidence="2 5">SK-NIH.Env10_0317</strain>
    </source>
</reference>
<dbReference type="OrthoDB" id="7590231at2"/>
<reference evidence="1" key="1">
    <citation type="submission" date="2016-12" db="EMBL/GenBank/DDBJ databases">
        <title>Whole genome sequencing of Sphingomonas koreensis.</title>
        <authorList>
            <person name="Conlan S."/>
            <person name="Thomas P.J."/>
            <person name="Mullikin J."/>
            <person name="Palmore T.N."/>
            <person name="Frank K.M."/>
            <person name="Segre J.A."/>
        </authorList>
    </citation>
    <scope>NUCLEOTIDE SEQUENCE</scope>
    <source>
        <strain evidence="1">ABOJV</strain>
    </source>
</reference>
<accession>A0A1L6JDM9</accession>
<dbReference type="AlphaFoldDB" id="A0A1L6JDM9"/>
<dbReference type="EMBL" id="QQWO01000007">
    <property type="protein sequence ID" value="RSV03481.1"/>
    <property type="molecule type" value="Genomic_DNA"/>
</dbReference>
<evidence type="ECO:0000313" key="1">
    <source>
        <dbReference type="EMBL" id="APR53998.1"/>
    </source>
</evidence>
<name>A0A1L6JDM9_9SPHN</name>
<dbReference type="PROSITE" id="PS51257">
    <property type="entry name" value="PROKAR_LIPOPROTEIN"/>
    <property type="match status" value="1"/>
</dbReference>
<dbReference type="Proteomes" id="UP000287746">
    <property type="component" value="Unassembled WGS sequence"/>
</dbReference>
<sequence>MRRTILFSILLLSACAEGRAEPVAKLAYGDLALESREGRAALRQRVTRAAQTYCAVYGAEMTPHGARADPYYCADMFRSWIVGKMRPDLRRAYFLARKEAGVKGRQL</sequence>
<dbReference type="KEGG" id="skr:BRX40_17680"/>
<dbReference type="Proteomes" id="UP000185161">
    <property type="component" value="Chromosome"/>
</dbReference>
<dbReference type="NCBIfam" id="TIGR04433">
    <property type="entry name" value="UrcA_uranyl"/>
    <property type="match status" value="1"/>
</dbReference>
<evidence type="ECO:0000313" key="3">
    <source>
        <dbReference type="EMBL" id="RSY77883.1"/>
    </source>
</evidence>
<dbReference type="Proteomes" id="UP000286681">
    <property type="component" value="Unassembled WGS sequence"/>
</dbReference>
<dbReference type="RefSeq" id="WP_075152504.1">
    <property type="nucleotide sequence ID" value="NZ_CP018820.1"/>
</dbReference>
<dbReference type="EMBL" id="QQYZ01000027">
    <property type="protein sequence ID" value="RSY77883.1"/>
    <property type="molecule type" value="Genomic_DNA"/>
</dbReference>
<evidence type="ECO:0000313" key="6">
    <source>
        <dbReference type="Proteomes" id="UP000287746"/>
    </source>
</evidence>
<protein>
    <submittedName>
        <fullName evidence="2">UrcA family protein</fullName>
    </submittedName>
</protein>
<dbReference type="EMBL" id="CP018820">
    <property type="protein sequence ID" value="APR53998.1"/>
    <property type="molecule type" value="Genomic_DNA"/>
</dbReference>
<gene>
    <name evidence="1" type="ORF">BRX40_17680</name>
    <name evidence="2" type="ORF">CA257_09685</name>
    <name evidence="3" type="ORF">DAH66_19450</name>
</gene>
<evidence type="ECO:0000313" key="4">
    <source>
        <dbReference type="Proteomes" id="UP000185161"/>
    </source>
</evidence>
<dbReference type="GeneID" id="44134390"/>
<keyword evidence="4" id="KW-1185">Reference proteome</keyword>
<evidence type="ECO:0000313" key="5">
    <source>
        <dbReference type="Proteomes" id="UP000286681"/>
    </source>
</evidence>
<organism evidence="1 4">
    <name type="scientific">Sphingomonas koreensis</name>
    <dbReference type="NCBI Taxonomy" id="93064"/>
    <lineage>
        <taxon>Bacteria</taxon>
        <taxon>Pseudomonadati</taxon>
        <taxon>Pseudomonadota</taxon>
        <taxon>Alphaproteobacteria</taxon>
        <taxon>Sphingomonadales</taxon>
        <taxon>Sphingomonadaceae</taxon>
        <taxon>Sphingomonas</taxon>
    </lineage>
</organism>
<dbReference type="STRING" id="93064.BRX40_17680"/>
<evidence type="ECO:0000313" key="2">
    <source>
        <dbReference type="EMBL" id="RSV03481.1"/>
    </source>
</evidence>
<dbReference type="InterPro" id="IPR030972">
    <property type="entry name" value="UrcA_uranyl"/>
</dbReference>